<dbReference type="Proteomes" id="UP000694867">
    <property type="component" value="Unplaced"/>
</dbReference>
<evidence type="ECO:0000256" key="1">
    <source>
        <dbReference type="ARBA" id="ARBA00004123"/>
    </source>
</evidence>
<dbReference type="GO" id="GO:0005634">
    <property type="term" value="C:nucleus"/>
    <property type="evidence" value="ECO:0007669"/>
    <property type="project" value="UniProtKB-SubCell"/>
</dbReference>
<evidence type="ECO:0000256" key="5">
    <source>
        <dbReference type="SAM" id="MobiDB-lite"/>
    </source>
</evidence>
<organism evidence="6 7">
    <name type="scientific">Galendromus occidentalis</name>
    <name type="common">western predatory mite</name>
    <dbReference type="NCBI Taxonomy" id="34638"/>
    <lineage>
        <taxon>Eukaryota</taxon>
        <taxon>Metazoa</taxon>
        <taxon>Ecdysozoa</taxon>
        <taxon>Arthropoda</taxon>
        <taxon>Chelicerata</taxon>
        <taxon>Arachnida</taxon>
        <taxon>Acari</taxon>
        <taxon>Parasitiformes</taxon>
        <taxon>Mesostigmata</taxon>
        <taxon>Gamasina</taxon>
        <taxon>Phytoseioidea</taxon>
        <taxon>Phytoseiidae</taxon>
        <taxon>Typhlodrominae</taxon>
        <taxon>Galendromus</taxon>
    </lineage>
</organism>
<feature type="region of interest" description="Disordered" evidence="5">
    <location>
        <begin position="276"/>
        <end position="298"/>
    </location>
</feature>
<proteinExistence type="inferred from homology"/>
<dbReference type="KEGG" id="goe:114828374"/>
<dbReference type="PRINTS" id="PR02064">
    <property type="entry name" value="DONSON"/>
</dbReference>
<dbReference type="PANTHER" id="PTHR12972">
    <property type="entry name" value="DOWNSTREAM NEIGHBOR OF SON"/>
    <property type="match status" value="1"/>
</dbReference>
<dbReference type="PANTHER" id="PTHR12972:SF0">
    <property type="entry name" value="PROTEIN DOWNSTREAM NEIGHBOR OF SON"/>
    <property type="match status" value="1"/>
</dbReference>
<sequence>MGLLGDHVDIMKPKAVSIRRKVRATQIIPTKGEVEVKAKNAADPGTKTAPVNPFRRSLKRQREGDESEDLQETLKESNFKVVEIEVNIPQLLSETDKVNEAKISAPEITSLLPSMPIDWCLKSKVRFSSSKQLPWSGMLKTTEEANGTTGFVRVLHKQKDASAQAKIHQSCMYWQHPSLPWVPLFPRQGNKRFEGSQLVDGRFHEALQQDFRQSFKSLYQLLKARQCAFFYLCGPEFTVLFRAAGVCAFTEIHALISPTTKGFRSSLKEKGIDFQMPFRRDDRPDSEEQESPDDTKDDEDFFESLGLAQDGFPAIVAHKVRKAFDTDSGQASCVVVLGNGAQALFNHLLNTDLSIGVGSQAGIPPTLLSPVAFHGASLRSQKIRQTWFRDPETQIRHHAIEIVGPIMPNAVDSLCELLSQSQEDFTLLATPTPGCTAFSRTMNQSHDTTAPVVFAVEALRECGLPKGFIQRICSNGDDHGTVIEADFKTNGYHINTSA</sequence>
<keyword evidence="6" id="KW-1185">Reference proteome</keyword>
<evidence type="ECO:0000313" key="7">
    <source>
        <dbReference type="RefSeq" id="XP_028968088.1"/>
    </source>
</evidence>
<feature type="compositionally biased region" description="Acidic residues" evidence="5">
    <location>
        <begin position="284"/>
        <end position="298"/>
    </location>
</feature>
<comment type="similarity">
    <text evidence="4">Belongs to the DONSON family.</text>
</comment>
<evidence type="ECO:0000256" key="3">
    <source>
        <dbReference type="ARBA" id="ARBA00023242"/>
    </source>
</evidence>
<evidence type="ECO:0000256" key="4">
    <source>
        <dbReference type="ARBA" id="ARBA00025806"/>
    </source>
</evidence>
<keyword evidence="3" id="KW-0539">Nucleus</keyword>
<dbReference type="GeneID" id="114828374"/>
<dbReference type="RefSeq" id="XP_028968088.1">
    <property type="nucleotide sequence ID" value="XM_029112255.1"/>
</dbReference>
<dbReference type="InterPro" id="IPR024861">
    <property type="entry name" value="Donson"/>
</dbReference>
<dbReference type="CTD" id="40642"/>
<comment type="subcellular location">
    <subcellularLocation>
        <location evidence="1">Nucleus</location>
    </subcellularLocation>
</comment>
<dbReference type="AlphaFoldDB" id="A0AAJ7WJC8"/>
<name>A0AAJ7WJC8_9ACAR</name>
<dbReference type="GO" id="GO:0033260">
    <property type="term" value="P:nuclear DNA replication"/>
    <property type="evidence" value="ECO:0007669"/>
    <property type="project" value="TreeGrafter"/>
</dbReference>
<evidence type="ECO:0000256" key="2">
    <source>
        <dbReference type="ARBA" id="ARBA00022473"/>
    </source>
</evidence>
<protein>
    <submittedName>
        <fullName evidence="7">Protein downstream neighbor of son homolog</fullName>
    </submittedName>
</protein>
<accession>A0AAJ7WJC8</accession>
<keyword evidence="2" id="KW-0217">Developmental protein</keyword>
<reference evidence="7" key="1">
    <citation type="submission" date="2025-08" db="UniProtKB">
        <authorList>
            <consortium name="RefSeq"/>
        </authorList>
    </citation>
    <scope>IDENTIFICATION</scope>
</reference>
<evidence type="ECO:0000313" key="6">
    <source>
        <dbReference type="Proteomes" id="UP000694867"/>
    </source>
</evidence>
<gene>
    <name evidence="7" type="primary">LOC114828374</name>
</gene>